<dbReference type="GO" id="GO:0009236">
    <property type="term" value="P:cobalamin biosynthetic process"/>
    <property type="evidence" value="ECO:0007669"/>
    <property type="project" value="InterPro"/>
</dbReference>
<feature type="domain" description="SAICAR synthetase/ADE2 N-terminal" evidence="9">
    <location>
        <begin position="8"/>
        <end position="234"/>
    </location>
</feature>
<evidence type="ECO:0000256" key="8">
    <source>
        <dbReference type="HAMAP-Rule" id="MF_00137"/>
    </source>
</evidence>
<dbReference type="Pfam" id="PF01259">
    <property type="entry name" value="SAICAR_synt"/>
    <property type="match status" value="1"/>
</dbReference>
<dbReference type="PROSITE" id="PS01057">
    <property type="entry name" value="SAICAR_SYNTHETASE_1"/>
    <property type="match status" value="1"/>
</dbReference>
<dbReference type="PANTHER" id="PTHR43599">
    <property type="entry name" value="MULTIFUNCTIONAL PROTEIN ADE2"/>
    <property type="match status" value="1"/>
</dbReference>
<evidence type="ECO:0000313" key="11">
    <source>
        <dbReference type="Proteomes" id="UP000500930"/>
    </source>
</evidence>
<name>A0A858PXE7_9RICK</name>
<evidence type="ECO:0000256" key="2">
    <source>
        <dbReference type="ARBA" id="ARBA00010190"/>
    </source>
</evidence>
<dbReference type="CDD" id="cd01415">
    <property type="entry name" value="SAICAR_synt_PurC"/>
    <property type="match status" value="1"/>
</dbReference>
<evidence type="ECO:0000256" key="5">
    <source>
        <dbReference type="ARBA" id="ARBA00022755"/>
    </source>
</evidence>
<dbReference type="InterPro" id="IPR018236">
    <property type="entry name" value="SAICAR_synthetase_CS"/>
</dbReference>
<dbReference type="NCBIfam" id="TIGR00081">
    <property type="entry name" value="purC"/>
    <property type="match status" value="1"/>
</dbReference>
<sequence length="242" mass="27466">MENQRAVIHEGKAKILFRHHDDKLAVQHFKDTITAFNSVKADYIEGKGATNCQISNILLSHIARHNIATHIVSLVSPREQLVRKLDMVPLEIVVRNVAAGSLCKKFDIAEGQVFPEPLVEFYLKSDRLGDPLITEDHIVCFHIVTKNDLQQIRSMALNINCVLREVFANVGITLVDFKFEVGFSIEDRVIVLGDEISPDTCRLRDSTTNKVLDKDLYRFKLGDVGEGYNEVLRRLEQYAPTH</sequence>
<dbReference type="UniPathway" id="UPA00074">
    <property type="reaction ID" value="UER00131"/>
</dbReference>
<dbReference type="InterPro" id="IPR028923">
    <property type="entry name" value="SAICAR_synt/ADE2_N"/>
</dbReference>
<dbReference type="FunFam" id="3.30.470.20:FF:000006">
    <property type="entry name" value="Phosphoribosylaminoimidazole-succinocarboxamide synthase"/>
    <property type="match status" value="1"/>
</dbReference>
<dbReference type="AlphaFoldDB" id="A0A858PXE7"/>
<evidence type="ECO:0000259" key="9">
    <source>
        <dbReference type="Pfam" id="PF01259"/>
    </source>
</evidence>
<protein>
    <recommendedName>
        <fullName evidence="8">Phosphoribosylaminoimidazole-succinocarboxamide synthase</fullName>
        <ecNumber evidence="8">6.3.2.6</ecNumber>
    </recommendedName>
    <alternativeName>
        <fullName evidence="8">SAICAR synthetase</fullName>
    </alternativeName>
</protein>
<dbReference type="Gene3D" id="3.30.470.20">
    <property type="entry name" value="ATP-grasp fold, B domain"/>
    <property type="match status" value="1"/>
</dbReference>
<dbReference type="PANTHER" id="PTHR43599:SF3">
    <property type="entry name" value="SI:DKEY-6E2.2"/>
    <property type="match status" value="1"/>
</dbReference>
<accession>A0A858PXE7</accession>
<keyword evidence="3 8" id="KW-0436">Ligase</keyword>
<dbReference type="RefSeq" id="WP_169192896.1">
    <property type="nucleotide sequence ID" value="NZ_CP046391.1"/>
</dbReference>
<evidence type="ECO:0000256" key="6">
    <source>
        <dbReference type="ARBA" id="ARBA00022840"/>
    </source>
</evidence>
<keyword evidence="11" id="KW-1185">Reference proteome</keyword>
<dbReference type="KEGG" id="aplt:ANPL_00670"/>
<evidence type="ECO:0000256" key="4">
    <source>
        <dbReference type="ARBA" id="ARBA00022741"/>
    </source>
</evidence>
<dbReference type="EC" id="6.3.2.6" evidence="8"/>
<evidence type="ECO:0000256" key="7">
    <source>
        <dbReference type="ARBA" id="ARBA00048475"/>
    </source>
</evidence>
<gene>
    <name evidence="8 10" type="primary">purC</name>
    <name evidence="10" type="ORF">ANPL_00670</name>
</gene>
<comment type="similarity">
    <text evidence="2 8">Belongs to the SAICAR synthetase family.</text>
</comment>
<dbReference type="GO" id="GO:0005524">
    <property type="term" value="F:ATP binding"/>
    <property type="evidence" value="ECO:0007669"/>
    <property type="project" value="UniProtKB-KW"/>
</dbReference>
<dbReference type="InterPro" id="IPR050089">
    <property type="entry name" value="SAICAR_synthetase"/>
</dbReference>
<keyword evidence="6 8" id="KW-0067">ATP-binding</keyword>
<keyword evidence="5 8" id="KW-0658">Purine biosynthesis</keyword>
<dbReference type="Proteomes" id="UP000500930">
    <property type="component" value="Chromosome"/>
</dbReference>
<dbReference type="InterPro" id="IPR001636">
    <property type="entry name" value="SAICAR_synth"/>
</dbReference>
<dbReference type="EMBL" id="CP046391">
    <property type="protein sequence ID" value="QJC27252.1"/>
    <property type="molecule type" value="Genomic_DNA"/>
</dbReference>
<proteinExistence type="inferred from homology"/>
<dbReference type="Gene3D" id="3.30.200.20">
    <property type="entry name" value="Phosphorylase Kinase, domain 1"/>
    <property type="match status" value="1"/>
</dbReference>
<evidence type="ECO:0000313" key="10">
    <source>
        <dbReference type="EMBL" id="QJC27252.1"/>
    </source>
</evidence>
<dbReference type="SUPFAM" id="SSF56104">
    <property type="entry name" value="SAICAR synthase-like"/>
    <property type="match status" value="1"/>
</dbReference>
<dbReference type="InterPro" id="IPR033934">
    <property type="entry name" value="SAICAR_synt_PurC"/>
</dbReference>
<dbReference type="GO" id="GO:0004639">
    <property type="term" value="F:phosphoribosylaminoimidazolesuccinocarboxamide synthase activity"/>
    <property type="evidence" value="ECO:0007669"/>
    <property type="project" value="UniProtKB-UniRule"/>
</dbReference>
<comment type="pathway">
    <text evidence="1 8">Purine metabolism; IMP biosynthesis via de novo pathway; 5-amino-1-(5-phospho-D-ribosyl)imidazole-4-carboxamide from 5-amino-1-(5-phospho-D-ribosyl)imidazole-4-carboxylate: step 1/2.</text>
</comment>
<evidence type="ECO:0000256" key="3">
    <source>
        <dbReference type="ARBA" id="ARBA00022598"/>
    </source>
</evidence>
<dbReference type="HAMAP" id="MF_00137">
    <property type="entry name" value="SAICAR_synth"/>
    <property type="match status" value="1"/>
</dbReference>
<reference evidence="10 11" key="1">
    <citation type="journal article" date="2020" name="Pathogens">
        <title>First Whole Genome Sequence of Anaplasma platys, an Obligate Intracellular Rickettsial Pathogen of Dogs.</title>
        <authorList>
            <person name="Llanes A."/>
            <person name="Rajeev S."/>
        </authorList>
    </citation>
    <scope>NUCLEOTIDE SEQUENCE [LARGE SCALE GENOMIC DNA]</scope>
    <source>
        <strain evidence="10 11">S3</strain>
    </source>
</reference>
<keyword evidence="4 8" id="KW-0547">Nucleotide-binding</keyword>
<evidence type="ECO:0000256" key="1">
    <source>
        <dbReference type="ARBA" id="ARBA00004672"/>
    </source>
</evidence>
<organism evidence="10 11">
    <name type="scientific">Anaplasma platys</name>
    <dbReference type="NCBI Taxonomy" id="949"/>
    <lineage>
        <taxon>Bacteria</taxon>
        <taxon>Pseudomonadati</taxon>
        <taxon>Pseudomonadota</taxon>
        <taxon>Alphaproteobacteria</taxon>
        <taxon>Rickettsiales</taxon>
        <taxon>Anaplasmataceae</taxon>
        <taxon>Anaplasma</taxon>
    </lineage>
</organism>
<dbReference type="GO" id="GO:0006189">
    <property type="term" value="P:'de novo' IMP biosynthetic process"/>
    <property type="evidence" value="ECO:0007669"/>
    <property type="project" value="UniProtKB-UniRule"/>
</dbReference>
<comment type="catalytic activity">
    <reaction evidence="7 8">
        <text>5-amino-1-(5-phospho-D-ribosyl)imidazole-4-carboxylate + L-aspartate + ATP = (2S)-2-[5-amino-1-(5-phospho-beta-D-ribosyl)imidazole-4-carboxamido]succinate + ADP + phosphate + 2 H(+)</text>
        <dbReference type="Rhea" id="RHEA:22628"/>
        <dbReference type="ChEBI" id="CHEBI:15378"/>
        <dbReference type="ChEBI" id="CHEBI:29991"/>
        <dbReference type="ChEBI" id="CHEBI:30616"/>
        <dbReference type="ChEBI" id="CHEBI:43474"/>
        <dbReference type="ChEBI" id="CHEBI:58443"/>
        <dbReference type="ChEBI" id="CHEBI:77657"/>
        <dbReference type="ChEBI" id="CHEBI:456216"/>
        <dbReference type="EC" id="6.3.2.6"/>
    </reaction>
</comment>